<feature type="transmembrane region" description="Helical" evidence="1">
    <location>
        <begin position="6"/>
        <end position="26"/>
    </location>
</feature>
<dbReference type="Proteomes" id="UP000228945">
    <property type="component" value="Chromosome"/>
</dbReference>
<feature type="transmembrane region" description="Helical" evidence="1">
    <location>
        <begin position="69"/>
        <end position="92"/>
    </location>
</feature>
<accession>A0A2D2AUG8</accession>
<dbReference type="OrthoDB" id="7192182at2"/>
<feature type="transmembrane region" description="Helical" evidence="1">
    <location>
        <begin position="38"/>
        <end position="57"/>
    </location>
</feature>
<dbReference type="EMBL" id="CP024201">
    <property type="protein sequence ID" value="ATQ41649.1"/>
    <property type="molecule type" value="Genomic_DNA"/>
</dbReference>
<dbReference type="RefSeq" id="WP_099620906.1">
    <property type="nucleotide sequence ID" value="NZ_CP024201.1"/>
</dbReference>
<reference evidence="2 3" key="1">
    <citation type="submission" date="2017-10" db="EMBL/GenBank/DDBJ databases">
        <title>Genome sequence of Caulobacter mirabilis FWC38.</title>
        <authorList>
            <person name="Fiebig A."/>
            <person name="Crosson S."/>
        </authorList>
    </citation>
    <scope>NUCLEOTIDE SEQUENCE [LARGE SCALE GENOMIC DNA]</scope>
    <source>
        <strain evidence="2 3">FWC 38</strain>
    </source>
</reference>
<evidence type="ECO:0000313" key="2">
    <source>
        <dbReference type="EMBL" id="ATQ41649.1"/>
    </source>
</evidence>
<feature type="transmembrane region" description="Helical" evidence="1">
    <location>
        <begin position="139"/>
        <end position="159"/>
    </location>
</feature>
<organism evidence="2 3">
    <name type="scientific">Caulobacter mirabilis</name>
    <dbReference type="NCBI Taxonomy" id="69666"/>
    <lineage>
        <taxon>Bacteria</taxon>
        <taxon>Pseudomonadati</taxon>
        <taxon>Pseudomonadota</taxon>
        <taxon>Alphaproteobacteria</taxon>
        <taxon>Caulobacterales</taxon>
        <taxon>Caulobacteraceae</taxon>
        <taxon>Caulobacter</taxon>
    </lineage>
</organism>
<dbReference type="AlphaFoldDB" id="A0A2D2AUG8"/>
<keyword evidence="1" id="KW-0812">Transmembrane</keyword>
<gene>
    <name evidence="2" type="ORF">CSW64_04085</name>
</gene>
<sequence>MSAFEFFFSFYGLLLGLSVAVVATGVATAVQHRRKIRIGWLTPLLALFIGLDIASFWDSAWTNFRHLPFSYGLLVVGLAIATVYFVAASLVFPHQIEDGMSLDDHFWANKRVVILLLVTANLLSVGVLLAVNLNREGGVGLATAYGVTVGLYLLLVLPAAFTRRAWLFGALIGLHTAVYLTIAVMSGLNPTPIVSEEGKVVNQPALSLPRR</sequence>
<protein>
    <submittedName>
        <fullName evidence="2">Uncharacterized protein</fullName>
    </submittedName>
</protein>
<proteinExistence type="predicted"/>
<evidence type="ECO:0000256" key="1">
    <source>
        <dbReference type="SAM" id="Phobius"/>
    </source>
</evidence>
<keyword evidence="1" id="KW-0472">Membrane</keyword>
<keyword evidence="3" id="KW-1185">Reference proteome</keyword>
<keyword evidence="1" id="KW-1133">Transmembrane helix</keyword>
<feature type="transmembrane region" description="Helical" evidence="1">
    <location>
        <begin position="166"/>
        <end position="188"/>
    </location>
</feature>
<feature type="transmembrane region" description="Helical" evidence="1">
    <location>
        <begin position="112"/>
        <end position="133"/>
    </location>
</feature>
<evidence type="ECO:0000313" key="3">
    <source>
        <dbReference type="Proteomes" id="UP000228945"/>
    </source>
</evidence>
<name>A0A2D2AUG8_9CAUL</name>
<dbReference type="KEGG" id="cmb:CSW64_04085"/>